<evidence type="ECO:0000313" key="3">
    <source>
        <dbReference type="Proteomes" id="UP000823775"/>
    </source>
</evidence>
<keyword evidence="3" id="KW-1185">Reference proteome</keyword>
<feature type="compositionally biased region" description="Low complexity" evidence="1">
    <location>
        <begin position="88"/>
        <end position="99"/>
    </location>
</feature>
<organism evidence="2 3">
    <name type="scientific">Datura stramonium</name>
    <name type="common">Jimsonweed</name>
    <name type="synonym">Common thornapple</name>
    <dbReference type="NCBI Taxonomy" id="4076"/>
    <lineage>
        <taxon>Eukaryota</taxon>
        <taxon>Viridiplantae</taxon>
        <taxon>Streptophyta</taxon>
        <taxon>Embryophyta</taxon>
        <taxon>Tracheophyta</taxon>
        <taxon>Spermatophyta</taxon>
        <taxon>Magnoliopsida</taxon>
        <taxon>eudicotyledons</taxon>
        <taxon>Gunneridae</taxon>
        <taxon>Pentapetalae</taxon>
        <taxon>asterids</taxon>
        <taxon>lamiids</taxon>
        <taxon>Solanales</taxon>
        <taxon>Solanaceae</taxon>
        <taxon>Solanoideae</taxon>
        <taxon>Datureae</taxon>
        <taxon>Datura</taxon>
    </lineage>
</organism>
<reference evidence="2 3" key="1">
    <citation type="journal article" date="2021" name="BMC Genomics">
        <title>Datura genome reveals duplications of psychoactive alkaloid biosynthetic genes and high mutation rate following tissue culture.</title>
        <authorList>
            <person name="Rajewski A."/>
            <person name="Carter-House D."/>
            <person name="Stajich J."/>
            <person name="Litt A."/>
        </authorList>
    </citation>
    <scope>NUCLEOTIDE SEQUENCE [LARGE SCALE GENOMIC DNA]</scope>
    <source>
        <strain evidence="2">AR-01</strain>
    </source>
</reference>
<evidence type="ECO:0000256" key="1">
    <source>
        <dbReference type="SAM" id="MobiDB-lite"/>
    </source>
</evidence>
<feature type="region of interest" description="Disordered" evidence="1">
    <location>
        <begin position="64"/>
        <end position="99"/>
    </location>
</feature>
<dbReference type="Proteomes" id="UP000823775">
    <property type="component" value="Unassembled WGS sequence"/>
</dbReference>
<comment type="caution">
    <text evidence="2">The sequence shown here is derived from an EMBL/GenBank/DDBJ whole genome shotgun (WGS) entry which is preliminary data.</text>
</comment>
<sequence length="199" mass="21219">MLNSGLAGFKGVARDDKDRWFGGFFGRLDMVVLSSLELRPYVSVDLHGELKISIMHTLRQGNNRAASPCENGKNANKKTRNPTSPATFHASLASSGHGSCSVSSKFSNIEYYPVMTDFSLHHEGLTSGGGNKDNTAKHPSSSDSSSNHKVGANSKRASALTAGDGKGRKSNLASIYSMRTAMRNGHVQDVKATCPFVGV</sequence>
<name>A0ABS8SR97_DATST</name>
<feature type="region of interest" description="Disordered" evidence="1">
    <location>
        <begin position="123"/>
        <end position="169"/>
    </location>
</feature>
<evidence type="ECO:0000313" key="2">
    <source>
        <dbReference type="EMBL" id="MCD7461549.1"/>
    </source>
</evidence>
<gene>
    <name evidence="2" type="ORF">HAX54_046405</name>
</gene>
<dbReference type="EMBL" id="JACEIK010000732">
    <property type="protein sequence ID" value="MCD7461549.1"/>
    <property type="molecule type" value="Genomic_DNA"/>
</dbReference>
<proteinExistence type="predicted"/>
<accession>A0ABS8SR97</accession>
<protein>
    <submittedName>
        <fullName evidence="2">Uncharacterized protein</fullName>
    </submittedName>
</protein>